<keyword evidence="4" id="KW-1185">Reference proteome</keyword>
<evidence type="ECO:0000313" key="4">
    <source>
        <dbReference type="Proteomes" id="UP000323521"/>
    </source>
</evidence>
<feature type="domain" description="ChsH2 C-terminal OB-fold" evidence="1">
    <location>
        <begin position="46"/>
        <end position="108"/>
    </location>
</feature>
<dbReference type="InterPro" id="IPR052513">
    <property type="entry name" value="Thioester_dehydratase-like"/>
</dbReference>
<name>A0A3G1L1X1_FORW1</name>
<evidence type="ECO:0008006" key="5">
    <source>
        <dbReference type="Google" id="ProtNLM"/>
    </source>
</evidence>
<protein>
    <recommendedName>
        <fullName evidence="5">DUF35 domain-containing protein</fullName>
    </recommendedName>
</protein>
<dbReference type="PANTHER" id="PTHR34075">
    <property type="entry name" value="BLR3430 PROTEIN"/>
    <property type="match status" value="1"/>
</dbReference>
<dbReference type="InterPro" id="IPR022002">
    <property type="entry name" value="ChsH2_Znr"/>
</dbReference>
<dbReference type="Proteomes" id="UP000323521">
    <property type="component" value="Chromosome"/>
</dbReference>
<dbReference type="InterPro" id="IPR002878">
    <property type="entry name" value="ChsH2_C"/>
</dbReference>
<accession>A0A3G1L1X1</accession>
<dbReference type="SUPFAM" id="SSF50249">
    <property type="entry name" value="Nucleic acid-binding proteins"/>
    <property type="match status" value="1"/>
</dbReference>
<organism evidence="3 4">
    <name type="scientific">Formimonas warabiya</name>
    <dbReference type="NCBI Taxonomy" id="1761012"/>
    <lineage>
        <taxon>Bacteria</taxon>
        <taxon>Bacillati</taxon>
        <taxon>Bacillota</taxon>
        <taxon>Clostridia</taxon>
        <taxon>Eubacteriales</taxon>
        <taxon>Peptococcaceae</taxon>
        <taxon>Candidatus Formimonas</taxon>
    </lineage>
</organism>
<dbReference type="Pfam" id="PF01796">
    <property type="entry name" value="OB_ChsH2_C"/>
    <property type="match status" value="1"/>
</dbReference>
<dbReference type="AlphaFoldDB" id="A0A3G1L1X1"/>
<evidence type="ECO:0000313" key="3">
    <source>
        <dbReference type="EMBL" id="ATW28657.1"/>
    </source>
</evidence>
<sequence length="136" mass="14833">MWEISGDGTVNLIGSKCLSCGELFFPEQAKNICTHCQSNNLEKIKLDGHGTIMSFTVVEQKPAGGFYFGPVPYAYGWVTLNDGVSIETLFTGCELDELKVGMEVEVVVEKLHDNAEGAEVLTYKCKPVKKQAGGPR</sequence>
<reference evidence="3 4" key="1">
    <citation type="submission" date="2016-10" db="EMBL/GenBank/DDBJ databases">
        <title>Complete Genome Sequence of Peptococcaceae strain DCMF.</title>
        <authorList>
            <person name="Edwards R.J."/>
            <person name="Holland S.I."/>
            <person name="Deshpande N.P."/>
            <person name="Wong Y.K."/>
            <person name="Ertan H."/>
            <person name="Manefield M."/>
            <person name="Russell T.L."/>
            <person name="Lee M.J."/>
        </authorList>
    </citation>
    <scope>NUCLEOTIDE SEQUENCE [LARGE SCALE GENOMIC DNA]</scope>
    <source>
        <strain evidence="3 4">DCMF</strain>
    </source>
</reference>
<evidence type="ECO:0000259" key="2">
    <source>
        <dbReference type="Pfam" id="PF12172"/>
    </source>
</evidence>
<proteinExistence type="predicted"/>
<dbReference type="PANTHER" id="PTHR34075:SF5">
    <property type="entry name" value="BLR3430 PROTEIN"/>
    <property type="match status" value="1"/>
</dbReference>
<dbReference type="InterPro" id="IPR012340">
    <property type="entry name" value="NA-bd_OB-fold"/>
</dbReference>
<evidence type="ECO:0000259" key="1">
    <source>
        <dbReference type="Pfam" id="PF01796"/>
    </source>
</evidence>
<feature type="domain" description="ChsH2 rubredoxin-like zinc ribbon" evidence="2">
    <location>
        <begin position="12"/>
        <end position="42"/>
    </location>
</feature>
<dbReference type="EMBL" id="CP017634">
    <property type="protein sequence ID" value="ATW28657.1"/>
    <property type="molecule type" value="Genomic_DNA"/>
</dbReference>
<gene>
    <name evidence="3" type="ORF">DCMF_16080</name>
</gene>
<dbReference type="Pfam" id="PF12172">
    <property type="entry name" value="zf-ChsH2"/>
    <property type="match status" value="1"/>
</dbReference>
<dbReference type="KEGG" id="fwa:DCMF_16080"/>